<dbReference type="InterPro" id="IPR036259">
    <property type="entry name" value="MFS_trans_sf"/>
</dbReference>
<feature type="transmembrane region" description="Helical" evidence="6">
    <location>
        <begin position="133"/>
        <end position="151"/>
    </location>
</feature>
<sequence length="243" mass="26878">MEPAAKKSGVVVRDANSEEEGTPTRLWIMHGAITFGREYCYAIETALVTPVVLKIGLPEQYYSLTWFLSPVFGLLLSPPLGSASDRCTLRWGRRRPFILLLGIGALLGVALFLNCSKIGMLLSGDGDDQGEGGVAAIVVALLGVIIMDFCLDASEGPIRAYLLDVAETSEQDEALSIHSFAGGRMGWKFLLLFYFISLFFVIFLIYIFNVSWENRNSGCEYNVVINYNKSKNCFAIHVPNWSQ</sequence>
<evidence type="ECO:0000256" key="1">
    <source>
        <dbReference type="ARBA" id="ARBA00004141"/>
    </source>
</evidence>
<keyword evidence="2" id="KW-0813">Transport</keyword>
<dbReference type="PANTHER" id="PTHR19432">
    <property type="entry name" value="SUGAR TRANSPORTER"/>
    <property type="match status" value="1"/>
</dbReference>
<feature type="transmembrane region" description="Helical" evidence="6">
    <location>
        <begin position="60"/>
        <end position="76"/>
    </location>
</feature>
<accession>A0A8C4QA16</accession>
<evidence type="ECO:0000256" key="6">
    <source>
        <dbReference type="SAM" id="Phobius"/>
    </source>
</evidence>
<proteinExistence type="predicted"/>
<keyword evidence="4 6" id="KW-1133">Transmembrane helix</keyword>
<feature type="transmembrane region" description="Helical" evidence="6">
    <location>
        <begin position="97"/>
        <end position="113"/>
    </location>
</feature>
<keyword evidence="3 6" id="KW-0812">Transmembrane</keyword>
<protein>
    <submittedName>
        <fullName evidence="7">Uncharacterized protein</fullName>
    </submittedName>
</protein>
<dbReference type="SUPFAM" id="SSF103473">
    <property type="entry name" value="MFS general substrate transporter"/>
    <property type="match status" value="1"/>
</dbReference>
<reference evidence="7" key="1">
    <citation type="submission" date="2025-08" db="UniProtKB">
        <authorList>
            <consortium name="Ensembl"/>
        </authorList>
    </citation>
    <scope>IDENTIFICATION</scope>
</reference>
<dbReference type="Pfam" id="PF13347">
    <property type="entry name" value="MFS_2"/>
    <property type="match status" value="1"/>
</dbReference>
<organism evidence="7 8">
    <name type="scientific">Eptatretus burgeri</name>
    <name type="common">Inshore hagfish</name>
    <dbReference type="NCBI Taxonomy" id="7764"/>
    <lineage>
        <taxon>Eukaryota</taxon>
        <taxon>Metazoa</taxon>
        <taxon>Chordata</taxon>
        <taxon>Craniata</taxon>
        <taxon>Vertebrata</taxon>
        <taxon>Cyclostomata</taxon>
        <taxon>Myxini</taxon>
        <taxon>Myxiniformes</taxon>
        <taxon>Myxinidae</taxon>
        <taxon>Eptatretinae</taxon>
        <taxon>Eptatretus</taxon>
    </lineage>
</organism>
<dbReference type="Ensembl" id="ENSEBUT00000012926.1">
    <property type="protein sequence ID" value="ENSEBUP00000012349.1"/>
    <property type="gene ID" value="ENSEBUG00000007869.1"/>
</dbReference>
<evidence type="ECO:0000313" key="8">
    <source>
        <dbReference type="Proteomes" id="UP000694388"/>
    </source>
</evidence>
<dbReference type="Gene3D" id="1.20.1250.20">
    <property type="entry name" value="MFS general substrate transporter like domains"/>
    <property type="match status" value="1"/>
</dbReference>
<evidence type="ECO:0000256" key="3">
    <source>
        <dbReference type="ARBA" id="ARBA00022692"/>
    </source>
</evidence>
<comment type="subcellular location">
    <subcellularLocation>
        <location evidence="1">Membrane</location>
        <topology evidence="1">Multi-pass membrane protein</topology>
    </subcellularLocation>
</comment>
<name>A0A8C4QA16_EPTBU</name>
<dbReference type="GeneTree" id="ENSGT00950000182914"/>
<dbReference type="AlphaFoldDB" id="A0A8C4QA16"/>
<dbReference type="GO" id="GO:0016020">
    <property type="term" value="C:membrane"/>
    <property type="evidence" value="ECO:0007669"/>
    <property type="project" value="UniProtKB-SubCell"/>
</dbReference>
<dbReference type="PANTHER" id="PTHR19432:SF7">
    <property type="entry name" value="SOLUTE CARRIER FAMILY 45 MEMBER 4"/>
    <property type="match status" value="1"/>
</dbReference>
<evidence type="ECO:0000313" key="7">
    <source>
        <dbReference type="Ensembl" id="ENSEBUP00000012349.1"/>
    </source>
</evidence>
<keyword evidence="5 6" id="KW-0472">Membrane</keyword>
<evidence type="ECO:0000256" key="5">
    <source>
        <dbReference type="ARBA" id="ARBA00023136"/>
    </source>
</evidence>
<feature type="transmembrane region" description="Helical" evidence="6">
    <location>
        <begin position="189"/>
        <end position="208"/>
    </location>
</feature>
<evidence type="ECO:0000256" key="4">
    <source>
        <dbReference type="ARBA" id="ARBA00022989"/>
    </source>
</evidence>
<keyword evidence="8" id="KW-1185">Reference proteome</keyword>
<dbReference type="Proteomes" id="UP000694388">
    <property type="component" value="Unplaced"/>
</dbReference>
<reference evidence="7" key="2">
    <citation type="submission" date="2025-09" db="UniProtKB">
        <authorList>
            <consortium name="Ensembl"/>
        </authorList>
    </citation>
    <scope>IDENTIFICATION</scope>
</reference>
<evidence type="ECO:0000256" key="2">
    <source>
        <dbReference type="ARBA" id="ARBA00022448"/>
    </source>
</evidence>
<dbReference type="GO" id="GO:0008506">
    <property type="term" value="F:sucrose:proton symporter activity"/>
    <property type="evidence" value="ECO:0007669"/>
    <property type="project" value="TreeGrafter"/>
</dbReference>